<organism evidence="2 3">
    <name type="scientific">Schizophyllum amplum</name>
    <dbReference type="NCBI Taxonomy" id="97359"/>
    <lineage>
        <taxon>Eukaryota</taxon>
        <taxon>Fungi</taxon>
        <taxon>Dikarya</taxon>
        <taxon>Basidiomycota</taxon>
        <taxon>Agaricomycotina</taxon>
        <taxon>Agaricomycetes</taxon>
        <taxon>Agaricomycetidae</taxon>
        <taxon>Agaricales</taxon>
        <taxon>Schizophyllaceae</taxon>
        <taxon>Schizophyllum</taxon>
    </lineage>
</organism>
<accession>A0A550CKQ0</accession>
<evidence type="ECO:0000259" key="1">
    <source>
        <dbReference type="PROSITE" id="PS50097"/>
    </source>
</evidence>
<evidence type="ECO:0000313" key="2">
    <source>
        <dbReference type="EMBL" id="TRM65362.1"/>
    </source>
</evidence>
<keyword evidence="3" id="KW-1185">Reference proteome</keyword>
<dbReference type="SUPFAM" id="SSF54695">
    <property type="entry name" value="POZ domain"/>
    <property type="match status" value="1"/>
</dbReference>
<dbReference type="AlphaFoldDB" id="A0A550CKQ0"/>
<dbReference type="EMBL" id="VDMD01000005">
    <property type="protein sequence ID" value="TRM65362.1"/>
    <property type="molecule type" value="Genomic_DNA"/>
</dbReference>
<feature type="domain" description="BTB" evidence="1">
    <location>
        <begin position="53"/>
        <end position="120"/>
    </location>
</feature>
<dbReference type="SMART" id="SM00225">
    <property type="entry name" value="BTB"/>
    <property type="match status" value="1"/>
</dbReference>
<evidence type="ECO:0000313" key="3">
    <source>
        <dbReference type="Proteomes" id="UP000320762"/>
    </source>
</evidence>
<dbReference type="Gene3D" id="3.30.710.10">
    <property type="entry name" value="Potassium Channel Kv1.1, Chain A"/>
    <property type="match status" value="1"/>
</dbReference>
<name>A0A550CKQ0_9AGAR</name>
<protein>
    <recommendedName>
        <fullName evidence="1">BTB domain-containing protein</fullName>
    </recommendedName>
</protein>
<dbReference type="OrthoDB" id="3227959at2759"/>
<gene>
    <name evidence="2" type="ORF">BD626DRAFT_488527</name>
</gene>
<dbReference type="PROSITE" id="PS50097">
    <property type="entry name" value="BTB"/>
    <property type="match status" value="1"/>
</dbReference>
<reference evidence="2 3" key="1">
    <citation type="journal article" date="2019" name="New Phytol.">
        <title>Comparative genomics reveals unique wood-decay strategies and fruiting body development in the Schizophyllaceae.</title>
        <authorList>
            <person name="Almasi E."/>
            <person name="Sahu N."/>
            <person name="Krizsan K."/>
            <person name="Balint B."/>
            <person name="Kovacs G.M."/>
            <person name="Kiss B."/>
            <person name="Cseklye J."/>
            <person name="Drula E."/>
            <person name="Henrissat B."/>
            <person name="Nagy I."/>
            <person name="Chovatia M."/>
            <person name="Adam C."/>
            <person name="LaButti K."/>
            <person name="Lipzen A."/>
            <person name="Riley R."/>
            <person name="Grigoriev I.V."/>
            <person name="Nagy L.G."/>
        </authorList>
    </citation>
    <scope>NUCLEOTIDE SEQUENCE [LARGE SCALE GENOMIC DNA]</scope>
    <source>
        <strain evidence="2 3">NL-1724</strain>
    </source>
</reference>
<dbReference type="InterPro" id="IPR000210">
    <property type="entry name" value="BTB/POZ_dom"/>
</dbReference>
<sequence>MMASTLAFDSGPSREPARRFTRLCYRPGADASGTILDAETGLALLRHPDLYFEDGSVIVRAEDTLFRVHMSMLARHSICFRDMFAMPGGGGGDELDGCPVLYLQDRAADVAHLLTALYDGPTFGNNDRDDFRAVAGICRLATKYLIDALRAKAITHLSKAWPSTLKEWDLREDAARAHEIAFASSNPPTHPRYPSAIDVINLAREVDAPSLLPSAFYDLSRYPFTQIFEPVDEHSVSLAMLDLQRLCLGKEAAQHAITTLIQAMSQTQYGRQSPYQAHVRKSSTGGAVCMSAAACRKDFAELVELATQHYLFDRERGCGDPLYVAEELGQLKSVEFSECAACARSLEAWAAREREKMWKLIPLWFRLECTTPESSPRTSGEMPR</sequence>
<proteinExistence type="predicted"/>
<comment type="caution">
    <text evidence="2">The sequence shown here is derived from an EMBL/GenBank/DDBJ whole genome shotgun (WGS) entry which is preliminary data.</text>
</comment>
<dbReference type="InterPro" id="IPR011333">
    <property type="entry name" value="SKP1/BTB/POZ_sf"/>
</dbReference>
<dbReference type="Proteomes" id="UP000320762">
    <property type="component" value="Unassembled WGS sequence"/>
</dbReference>
<dbReference type="STRING" id="97359.A0A550CKQ0"/>
<dbReference type="Pfam" id="PF00651">
    <property type="entry name" value="BTB"/>
    <property type="match status" value="1"/>
</dbReference>